<feature type="domain" description="Calcineurin-like phosphoesterase" evidence="2">
    <location>
        <begin position="3"/>
        <end position="197"/>
    </location>
</feature>
<evidence type="ECO:0000313" key="4">
    <source>
        <dbReference type="Proteomes" id="UP000782843"/>
    </source>
</evidence>
<dbReference type="GO" id="GO:0004527">
    <property type="term" value="F:exonuclease activity"/>
    <property type="evidence" value="ECO:0007669"/>
    <property type="project" value="UniProtKB-KW"/>
</dbReference>
<reference evidence="3" key="1">
    <citation type="submission" date="2020-04" db="EMBL/GenBank/DDBJ databases">
        <authorList>
            <person name="Zhang T."/>
        </authorList>
    </citation>
    <scope>NUCLEOTIDE SEQUENCE</scope>
    <source>
        <strain evidence="3">HKST-UBA10</strain>
    </source>
</reference>
<dbReference type="CDD" id="cd00840">
    <property type="entry name" value="MPP_Mre11_N"/>
    <property type="match status" value="1"/>
</dbReference>
<sequence>MPKIFHTSDIHIGAPFVFLSGKAEQYRSIIKDSFTRLVDLCISEKVEVLLISGDLFDTNFPSDSNIAFVKEQFQKLSQAGTRVLIIAGNHDYYSEGSVYDRGIFADLPNIKIFMPPYETLIIPELNCAFYGVSNTTNKSIKHPLGYVKELEKDTFHHIALIHGSMQIVGKDSDSNLPITSEEIQKSGLSYIALGDWHGLNDFSAGNTKCFYPGSLEPIDFSQVNSGYIIEINFDDKSITAKPRKVGKIKIETVEYQFDENNDLTRLRTVLADKADPDTVLIVNLAGESISNLLEIMTELTSEFESKYFFLKISDKTRVSFDAKDLEKLTNDPIIEAFIQNVEQFAIEKDRKEFQDQAVQLGLSKLAKITK</sequence>
<dbReference type="InterPro" id="IPR029052">
    <property type="entry name" value="Metallo-depent_PP-like"/>
</dbReference>
<reference evidence="3" key="2">
    <citation type="journal article" date="2021" name="Microbiome">
        <title>Successional dynamics and alternative stable states in a saline activated sludge microbial community over 9 years.</title>
        <authorList>
            <person name="Wang Y."/>
            <person name="Ye J."/>
            <person name="Ju F."/>
            <person name="Liu L."/>
            <person name="Boyd J.A."/>
            <person name="Deng Y."/>
            <person name="Parks D.H."/>
            <person name="Jiang X."/>
            <person name="Yin X."/>
            <person name="Woodcroft B.J."/>
            <person name="Tyson G.W."/>
            <person name="Hugenholtz P."/>
            <person name="Polz M.F."/>
            <person name="Zhang T."/>
        </authorList>
    </citation>
    <scope>NUCLEOTIDE SEQUENCE</scope>
    <source>
        <strain evidence="3">HKST-UBA10</strain>
    </source>
</reference>
<dbReference type="InterPro" id="IPR041796">
    <property type="entry name" value="Mre11_N"/>
</dbReference>
<dbReference type="SUPFAM" id="SSF56300">
    <property type="entry name" value="Metallo-dependent phosphatases"/>
    <property type="match status" value="1"/>
</dbReference>
<dbReference type="AlphaFoldDB" id="A0A955RI44"/>
<evidence type="ECO:0000259" key="2">
    <source>
        <dbReference type="Pfam" id="PF00149"/>
    </source>
</evidence>
<organism evidence="3 4">
    <name type="scientific">Candidatus Dojkabacteria bacterium</name>
    <dbReference type="NCBI Taxonomy" id="2099670"/>
    <lineage>
        <taxon>Bacteria</taxon>
        <taxon>Candidatus Dojkabacteria</taxon>
    </lineage>
</organism>
<dbReference type="PANTHER" id="PTHR30337">
    <property type="entry name" value="COMPONENT OF ATP-DEPENDENT DSDNA EXONUCLEASE"/>
    <property type="match status" value="1"/>
</dbReference>
<dbReference type="Gene3D" id="3.60.21.10">
    <property type="match status" value="1"/>
</dbReference>
<dbReference type="InterPro" id="IPR004843">
    <property type="entry name" value="Calcineurin-like_PHP"/>
</dbReference>
<dbReference type="InterPro" id="IPR050535">
    <property type="entry name" value="DNA_Repair-Maintenance_Comp"/>
</dbReference>
<gene>
    <name evidence="3" type="ORF">KC660_03155</name>
</gene>
<proteinExistence type="predicted"/>
<keyword evidence="3" id="KW-0540">Nuclease</keyword>
<name>A0A955RI44_9BACT</name>
<dbReference type="PANTHER" id="PTHR30337:SF7">
    <property type="entry name" value="PHOSPHOESTERASE"/>
    <property type="match status" value="1"/>
</dbReference>
<keyword evidence="1" id="KW-0378">Hydrolase</keyword>
<accession>A0A955RI44</accession>
<protein>
    <submittedName>
        <fullName evidence="3">DNA repair exonuclease</fullName>
    </submittedName>
</protein>
<evidence type="ECO:0000313" key="3">
    <source>
        <dbReference type="EMBL" id="MCA9382377.1"/>
    </source>
</evidence>
<dbReference type="Proteomes" id="UP000782843">
    <property type="component" value="Unassembled WGS sequence"/>
</dbReference>
<evidence type="ECO:0000256" key="1">
    <source>
        <dbReference type="ARBA" id="ARBA00022801"/>
    </source>
</evidence>
<dbReference type="EMBL" id="JAGQLG010000122">
    <property type="protein sequence ID" value="MCA9382377.1"/>
    <property type="molecule type" value="Genomic_DNA"/>
</dbReference>
<comment type="caution">
    <text evidence="3">The sequence shown here is derived from an EMBL/GenBank/DDBJ whole genome shotgun (WGS) entry which is preliminary data.</text>
</comment>
<keyword evidence="3" id="KW-0269">Exonuclease</keyword>
<dbReference type="Pfam" id="PF00149">
    <property type="entry name" value="Metallophos"/>
    <property type="match status" value="1"/>
</dbReference>